<feature type="transmembrane region" description="Helical" evidence="12">
    <location>
        <begin position="352"/>
        <end position="375"/>
    </location>
</feature>
<keyword evidence="5 9" id="KW-0863">Zinc-finger</keyword>
<dbReference type="PANTHER" id="PTHR43671:SF13">
    <property type="entry name" value="SERINE_THREONINE-PROTEIN KINASE NEK2"/>
    <property type="match status" value="1"/>
</dbReference>
<evidence type="ECO:0000256" key="1">
    <source>
        <dbReference type="ARBA" id="ARBA00012513"/>
    </source>
</evidence>
<keyword evidence="6 15" id="KW-0418">Kinase</keyword>
<dbReference type="InterPro" id="IPR009030">
    <property type="entry name" value="Growth_fac_rcpt_cys_sf"/>
</dbReference>
<evidence type="ECO:0000256" key="11">
    <source>
        <dbReference type="SAM" id="MobiDB-lite"/>
    </source>
</evidence>
<keyword evidence="12" id="KW-0472">Membrane</keyword>
<reference evidence="15 16" key="1">
    <citation type="journal article" date="2015" name="Sci. Rep.">
        <title>Genome of the facultative scuticociliatosis pathogen Pseudocohnilembus persalinus provides insight into its virulence through horizontal gene transfer.</title>
        <authorList>
            <person name="Xiong J."/>
            <person name="Wang G."/>
            <person name="Cheng J."/>
            <person name="Tian M."/>
            <person name="Pan X."/>
            <person name="Warren A."/>
            <person name="Jiang C."/>
            <person name="Yuan D."/>
            <person name="Miao W."/>
        </authorList>
    </citation>
    <scope>NUCLEOTIDE SEQUENCE [LARGE SCALE GENOMIC DNA]</scope>
    <source>
        <strain evidence="15">36N120E</strain>
    </source>
</reference>
<evidence type="ECO:0000313" key="15">
    <source>
        <dbReference type="EMBL" id="KRX07264.1"/>
    </source>
</evidence>
<keyword evidence="7" id="KW-0862">Zinc</keyword>
<dbReference type="InterPro" id="IPR050660">
    <property type="entry name" value="NEK_Ser/Thr_kinase"/>
</dbReference>
<dbReference type="InParanoid" id="A0A0V0QYY9"/>
<evidence type="ECO:0000313" key="16">
    <source>
        <dbReference type="Proteomes" id="UP000054937"/>
    </source>
</evidence>
<dbReference type="EC" id="2.7.11.1" evidence="1"/>
<dbReference type="SMART" id="SM00220">
    <property type="entry name" value="S_TKc"/>
    <property type="match status" value="1"/>
</dbReference>
<dbReference type="InterPro" id="IPR000719">
    <property type="entry name" value="Prot_kinase_dom"/>
</dbReference>
<dbReference type="SMART" id="SM00261">
    <property type="entry name" value="FU"/>
    <property type="match status" value="2"/>
</dbReference>
<evidence type="ECO:0000256" key="9">
    <source>
        <dbReference type="PROSITE-ProRule" id="PRU00175"/>
    </source>
</evidence>
<keyword evidence="12" id="KW-1133">Transmembrane helix</keyword>
<keyword evidence="16" id="KW-1185">Reference proteome</keyword>
<dbReference type="Gene3D" id="2.10.220.10">
    <property type="entry name" value="Hormone Receptor, Insulin-like Growth Factor Receptor 1, Chain A, domain 2"/>
    <property type="match status" value="1"/>
</dbReference>
<dbReference type="SUPFAM" id="SSF57184">
    <property type="entry name" value="Growth factor receptor domain"/>
    <property type="match status" value="1"/>
</dbReference>
<dbReference type="GO" id="GO:0008270">
    <property type="term" value="F:zinc ion binding"/>
    <property type="evidence" value="ECO:0007669"/>
    <property type="project" value="UniProtKB-KW"/>
</dbReference>
<dbReference type="SUPFAM" id="SSF57850">
    <property type="entry name" value="RING/U-box"/>
    <property type="match status" value="1"/>
</dbReference>
<accession>A0A0V0QYY9</accession>
<keyword evidence="4" id="KW-0547">Nucleotide-binding</keyword>
<dbReference type="SUPFAM" id="SSF56112">
    <property type="entry name" value="Protein kinase-like (PK-like)"/>
    <property type="match status" value="1"/>
</dbReference>
<dbReference type="InterPro" id="IPR008271">
    <property type="entry name" value="Ser/Thr_kinase_AS"/>
</dbReference>
<dbReference type="EMBL" id="LDAU01000085">
    <property type="protein sequence ID" value="KRX07264.1"/>
    <property type="molecule type" value="Genomic_DNA"/>
</dbReference>
<dbReference type="PANTHER" id="PTHR43671">
    <property type="entry name" value="SERINE/THREONINE-PROTEIN KINASE NEK"/>
    <property type="match status" value="1"/>
</dbReference>
<evidence type="ECO:0000256" key="2">
    <source>
        <dbReference type="ARBA" id="ARBA00022679"/>
    </source>
</evidence>
<evidence type="ECO:0000256" key="7">
    <source>
        <dbReference type="ARBA" id="ARBA00022833"/>
    </source>
</evidence>
<dbReference type="OrthoDB" id="296488at2759"/>
<dbReference type="PROSITE" id="PS50011">
    <property type="entry name" value="PROTEIN_KINASE_DOM"/>
    <property type="match status" value="1"/>
</dbReference>
<dbReference type="SMART" id="SM00184">
    <property type="entry name" value="RING"/>
    <property type="match status" value="1"/>
</dbReference>
<keyword evidence="12" id="KW-0812">Transmembrane</keyword>
<dbReference type="Pfam" id="PF00097">
    <property type="entry name" value="zf-C3HC4"/>
    <property type="match status" value="1"/>
</dbReference>
<dbReference type="InterPro" id="IPR013083">
    <property type="entry name" value="Znf_RING/FYVE/PHD"/>
</dbReference>
<dbReference type="GO" id="GO:0005524">
    <property type="term" value="F:ATP binding"/>
    <property type="evidence" value="ECO:0007669"/>
    <property type="project" value="UniProtKB-KW"/>
</dbReference>
<evidence type="ECO:0000256" key="3">
    <source>
        <dbReference type="ARBA" id="ARBA00022723"/>
    </source>
</evidence>
<evidence type="ECO:0000256" key="12">
    <source>
        <dbReference type="SAM" id="Phobius"/>
    </source>
</evidence>
<feature type="region of interest" description="Disordered" evidence="11">
    <location>
        <begin position="592"/>
        <end position="620"/>
    </location>
</feature>
<evidence type="ECO:0000256" key="10">
    <source>
        <dbReference type="SAM" id="Coils"/>
    </source>
</evidence>
<keyword evidence="8" id="KW-0067">ATP-binding</keyword>
<keyword evidence="10" id="KW-0175">Coiled coil</keyword>
<evidence type="ECO:0000256" key="6">
    <source>
        <dbReference type="ARBA" id="ARBA00022777"/>
    </source>
</evidence>
<keyword evidence="3" id="KW-0479">Metal-binding</keyword>
<proteinExistence type="predicted"/>
<dbReference type="Pfam" id="PF00069">
    <property type="entry name" value="Pkinase"/>
    <property type="match status" value="1"/>
</dbReference>
<dbReference type="CDD" id="cd00064">
    <property type="entry name" value="FU"/>
    <property type="match status" value="1"/>
</dbReference>
<organism evidence="15 16">
    <name type="scientific">Pseudocohnilembus persalinus</name>
    <name type="common">Ciliate</name>
    <dbReference type="NCBI Taxonomy" id="266149"/>
    <lineage>
        <taxon>Eukaryota</taxon>
        <taxon>Sar</taxon>
        <taxon>Alveolata</taxon>
        <taxon>Ciliophora</taxon>
        <taxon>Intramacronucleata</taxon>
        <taxon>Oligohymenophorea</taxon>
        <taxon>Scuticociliatia</taxon>
        <taxon>Philasterida</taxon>
        <taxon>Pseudocohnilembidae</taxon>
        <taxon>Pseudocohnilembus</taxon>
    </lineage>
</organism>
<dbReference type="GO" id="GO:0004674">
    <property type="term" value="F:protein serine/threonine kinase activity"/>
    <property type="evidence" value="ECO:0007669"/>
    <property type="project" value="UniProtKB-EC"/>
</dbReference>
<protein>
    <recommendedName>
        <fullName evidence="1">non-specific serine/threonine protein kinase</fullName>
        <ecNumber evidence="1">2.7.11.1</ecNumber>
    </recommendedName>
</protein>
<feature type="domain" description="Protein kinase" evidence="13">
    <location>
        <begin position="1"/>
        <end position="201"/>
    </location>
</feature>
<feature type="domain" description="RING-type" evidence="14">
    <location>
        <begin position="734"/>
        <end position="773"/>
    </location>
</feature>
<dbReference type="InterPro" id="IPR018957">
    <property type="entry name" value="Znf_C3HC4_RING-type"/>
</dbReference>
<keyword evidence="2" id="KW-0808">Transferase</keyword>
<dbReference type="Gene3D" id="3.30.40.10">
    <property type="entry name" value="Zinc/RING finger domain, C3HC4 (zinc finger)"/>
    <property type="match status" value="1"/>
</dbReference>
<dbReference type="Proteomes" id="UP000054937">
    <property type="component" value="Unassembled WGS sequence"/>
</dbReference>
<feature type="coiled-coil region" evidence="10">
    <location>
        <begin position="663"/>
        <end position="693"/>
    </location>
</feature>
<evidence type="ECO:0000259" key="14">
    <source>
        <dbReference type="PROSITE" id="PS50089"/>
    </source>
</evidence>
<dbReference type="InterPro" id="IPR001841">
    <property type="entry name" value="Znf_RING"/>
</dbReference>
<feature type="compositionally biased region" description="Low complexity" evidence="11">
    <location>
        <begin position="602"/>
        <end position="614"/>
    </location>
</feature>
<dbReference type="PROSITE" id="PS00108">
    <property type="entry name" value="PROTEIN_KINASE_ST"/>
    <property type="match status" value="1"/>
</dbReference>
<evidence type="ECO:0000256" key="4">
    <source>
        <dbReference type="ARBA" id="ARBA00022741"/>
    </source>
</evidence>
<name>A0A0V0QYY9_PSEPJ</name>
<evidence type="ECO:0000256" key="8">
    <source>
        <dbReference type="ARBA" id="ARBA00022840"/>
    </source>
</evidence>
<dbReference type="Gene3D" id="1.10.510.10">
    <property type="entry name" value="Transferase(Phosphotransferase) domain 1"/>
    <property type="match status" value="1"/>
</dbReference>
<dbReference type="InterPro" id="IPR006212">
    <property type="entry name" value="Furin_repeat"/>
</dbReference>
<sequence length="844" mass="98610">MDLAQGNLEDQINGSKNNLEFIYIKNFVQQILKALSNMQQHMIAHRDIKPENILIKNQVYLLGDLDDIKFKGNKTQEKSLVFGTLQFAAPELLMALDNNIQYKQYNAYKADLFSFGLCLLYMCTKQKLDYDIRKKLSKQEFNLYVKQQCKSIKKFYIREKQYDENKIRILCKIIKACLEIDPFKRPDIKQMYKMLVQNQFIDDENYERICKSYIKEQSNQEINQDLNNTQTNYSPDSRSNTLPGQIRCDSRSTNQISLSQIYNNSPNQNPSNLTQQTQYFGPITNSPNFVYNSANQQQYHFNNNNNYSNVTLVDKQFRSYCGEKSIIQFTNHLNKESLKEFQEQPLEGKQQLCFIIAMLLIIAFIIAGTVCLLVGQSCPSELYYSPLNRSCVQNCPDNYYADYHENQCKKCDNNCLKCTSESDCYQCQTNYILINGACKKNSNNQKEEQQKNIGVQIIDNMYLANKISSDDLQLLILIIQHRNQNFIEEIGYSVSCSAQNKKSFLSSVSNLLGIMTENSVEYLLKLELEKINYICKFNYQEVQRLLEIGEFLQLSIQEQKLQQKKKRESIRKLANDKIQLYHERLKMQKLQQEGVESDKNIKQQNQVQENQQQQKNEDEQQQQQLKQQFIYSQILVIDKQVKYKNEGENTEENQENKLEQGLIRESQKQKVEIEQKNNKNEDIQKQIENQKGLEASIENDKNTQQDIISISSIDQELQNSKTSVKTLGNRDQICSLCLDNNVQIVYPCYHSYCQDCSNQWIIGKNQQSCPACRKDFGKIYGSLSQFQKDVFYLQAKQDIQDNIKGYKEDLMKIFKSKNKLIPFKSFSQSGNILYLQASQISNNQ</sequence>
<dbReference type="InterPro" id="IPR011009">
    <property type="entry name" value="Kinase-like_dom_sf"/>
</dbReference>
<gene>
    <name evidence="15" type="ORF">PPERSA_00421</name>
</gene>
<comment type="caution">
    <text evidence="15">The sequence shown here is derived from an EMBL/GenBank/DDBJ whole genome shotgun (WGS) entry which is preliminary data.</text>
</comment>
<evidence type="ECO:0000256" key="5">
    <source>
        <dbReference type="ARBA" id="ARBA00022771"/>
    </source>
</evidence>
<dbReference type="PROSITE" id="PS50089">
    <property type="entry name" value="ZF_RING_2"/>
    <property type="match status" value="1"/>
</dbReference>
<dbReference type="AlphaFoldDB" id="A0A0V0QYY9"/>
<evidence type="ECO:0000259" key="13">
    <source>
        <dbReference type="PROSITE" id="PS50011"/>
    </source>
</evidence>